<dbReference type="Proteomes" id="UP000769528">
    <property type="component" value="Unassembled WGS sequence"/>
</dbReference>
<evidence type="ECO:0000256" key="4">
    <source>
        <dbReference type="SAM" id="MobiDB-lite"/>
    </source>
</evidence>
<organism evidence="5 6">
    <name type="scientific">Wickerhamomyces mucosus</name>
    <dbReference type="NCBI Taxonomy" id="1378264"/>
    <lineage>
        <taxon>Eukaryota</taxon>
        <taxon>Fungi</taxon>
        <taxon>Dikarya</taxon>
        <taxon>Ascomycota</taxon>
        <taxon>Saccharomycotina</taxon>
        <taxon>Saccharomycetes</taxon>
        <taxon>Phaffomycetales</taxon>
        <taxon>Wickerhamomycetaceae</taxon>
        <taxon>Wickerhamomyces</taxon>
    </lineage>
</organism>
<evidence type="ECO:0000256" key="2">
    <source>
        <dbReference type="ARBA" id="ARBA00023139"/>
    </source>
</evidence>
<feature type="region of interest" description="Disordered" evidence="4">
    <location>
        <begin position="1"/>
        <end position="93"/>
    </location>
</feature>
<keyword evidence="1" id="KW-0519">Myristate</keyword>
<reference evidence="5" key="2">
    <citation type="submission" date="2021-01" db="EMBL/GenBank/DDBJ databases">
        <authorList>
            <person name="Schikora-Tamarit M.A."/>
        </authorList>
    </citation>
    <scope>NUCLEOTIDE SEQUENCE</scope>
    <source>
        <strain evidence="5">CBS6341</strain>
    </source>
</reference>
<dbReference type="AlphaFoldDB" id="A0A9P8PGV5"/>
<keyword evidence="6" id="KW-1185">Reference proteome</keyword>
<dbReference type="InterPro" id="IPR031632">
    <property type="entry name" value="SVIP"/>
</dbReference>
<proteinExistence type="predicted"/>
<reference evidence="5" key="1">
    <citation type="journal article" date="2021" name="Open Biol.">
        <title>Shared evolutionary footprints suggest mitochondrial oxidative damage underlies multiple complex I losses in fungi.</title>
        <authorList>
            <person name="Schikora-Tamarit M.A."/>
            <person name="Marcet-Houben M."/>
            <person name="Nosek J."/>
            <person name="Gabaldon T."/>
        </authorList>
    </citation>
    <scope>NUCLEOTIDE SEQUENCE</scope>
    <source>
        <strain evidence="5">CBS6341</strain>
    </source>
</reference>
<evidence type="ECO:0000256" key="3">
    <source>
        <dbReference type="ARBA" id="ARBA00023288"/>
    </source>
</evidence>
<feature type="compositionally biased region" description="Low complexity" evidence="4">
    <location>
        <begin position="40"/>
        <end position="52"/>
    </location>
</feature>
<feature type="compositionally biased region" description="Polar residues" evidence="4">
    <location>
        <begin position="16"/>
        <end position="34"/>
    </location>
</feature>
<accession>A0A9P8PGV5</accession>
<dbReference type="OrthoDB" id="4036141at2759"/>
<feature type="compositionally biased region" description="Basic and acidic residues" evidence="4">
    <location>
        <begin position="81"/>
        <end position="93"/>
    </location>
</feature>
<keyword evidence="2" id="KW-0564">Palmitate</keyword>
<dbReference type="Pfam" id="PF15811">
    <property type="entry name" value="SVIP"/>
    <property type="match status" value="1"/>
</dbReference>
<dbReference type="EMBL" id="JAEUBF010001233">
    <property type="protein sequence ID" value="KAH3672058.1"/>
    <property type="molecule type" value="Genomic_DNA"/>
</dbReference>
<comment type="caution">
    <text evidence="5">The sequence shown here is derived from an EMBL/GenBank/DDBJ whole genome shotgun (WGS) entry which is preliminary data.</text>
</comment>
<gene>
    <name evidence="5" type="ORF">WICMUC_004459</name>
</gene>
<evidence type="ECO:0000256" key="1">
    <source>
        <dbReference type="ARBA" id="ARBA00022707"/>
    </source>
</evidence>
<protein>
    <submittedName>
        <fullName evidence="5">Uncharacterized protein</fullName>
    </submittedName>
</protein>
<evidence type="ECO:0000313" key="6">
    <source>
        <dbReference type="Proteomes" id="UP000769528"/>
    </source>
</evidence>
<evidence type="ECO:0000313" key="5">
    <source>
        <dbReference type="EMBL" id="KAH3672058.1"/>
    </source>
</evidence>
<sequence>MGSCLSKDSEHIPQPVKSQSQNISRTTKPKSFTKSDSKGQTLSNNSSTQQNNEKLPPGEAARLAAESRLNSSKAKNGQLGEKLDKERSKSNQLRLKELSEKKIRDEKLQKLVYD</sequence>
<name>A0A9P8PGV5_9ASCO</name>
<keyword evidence="3" id="KW-0449">Lipoprotein</keyword>